<name>A0A543IJN8_9ACTN</name>
<dbReference type="OrthoDB" id="4640801at2"/>
<dbReference type="GO" id="GO:0006508">
    <property type="term" value="P:proteolysis"/>
    <property type="evidence" value="ECO:0007669"/>
    <property type="project" value="UniProtKB-KW"/>
</dbReference>
<keyword evidence="2" id="KW-0378">Hydrolase</keyword>
<feature type="transmembrane region" description="Helical" evidence="1">
    <location>
        <begin position="407"/>
        <end position="426"/>
    </location>
</feature>
<comment type="caution">
    <text evidence="2">The sequence shown here is derived from an EMBL/GenBank/DDBJ whole genome shotgun (WGS) entry which is preliminary data.</text>
</comment>
<feature type="transmembrane region" description="Helical" evidence="1">
    <location>
        <begin position="191"/>
        <end position="210"/>
    </location>
</feature>
<keyword evidence="1" id="KW-0472">Membrane</keyword>
<dbReference type="AlphaFoldDB" id="A0A543IJN8"/>
<protein>
    <submittedName>
        <fullName evidence="2">Putative peptide zinc metalloprotease protein</fullName>
    </submittedName>
</protein>
<keyword evidence="2" id="KW-0645">Protease</keyword>
<dbReference type="Proteomes" id="UP000316706">
    <property type="component" value="Unassembled WGS sequence"/>
</dbReference>
<keyword evidence="2" id="KW-0482">Metalloprotease</keyword>
<dbReference type="RefSeq" id="WP_141971879.1">
    <property type="nucleotide sequence ID" value="NZ_VFPO01000001.1"/>
</dbReference>
<feature type="transmembrane region" description="Helical" evidence="1">
    <location>
        <begin position="146"/>
        <end position="171"/>
    </location>
</feature>
<organism evidence="2 3">
    <name type="scientific">Actinomadura hallensis</name>
    <dbReference type="NCBI Taxonomy" id="337895"/>
    <lineage>
        <taxon>Bacteria</taxon>
        <taxon>Bacillati</taxon>
        <taxon>Actinomycetota</taxon>
        <taxon>Actinomycetes</taxon>
        <taxon>Streptosporangiales</taxon>
        <taxon>Thermomonosporaceae</taxon>
        <taxon>Actinomadura</taxon>
    </lineage>
</organism>
<evidence type="ECO:0000256" key="1">
    <source>
        <dbReference type="SAM" id="Phobius"/>
    </source>
</evidence>
<keyword evidence="1" id="KW-1133">Transmembrane helix</keyword>
<proteinExistence type="predicted"/>
<accession>A0A543IJN8</accession>
<feature type="transmembrane region" description="Helical" evidence="1">
    <location>
        <begin position="347"/>
        <end position="372"/>
    </location>
</feature>
<evidence type="ECO:0000313" key="3">
    <source>
        <dbReference type="Proteomes" id="UP000316706"/>
    </source>
</evidence>
<dbReference type="EMBL" id="VFPO01000001">
    <property type="protein sequence ID" value="TQM70785.1"/>
    <property type="molecule type" value="Genomic_DNA"/>
</dbReference>
<keyword evidence="3" id="KW-1185">Reference proteome</keyword>
<reference evidence="2 3" key="1">
    <citation type="submission" date="2019-06" db="EMBL/GenBank/DDBJ databases">
        <title>Sequencing the genomes of 1000 actinobacteria strains.</title>
        <authorList>
            <person name="Klenk H.-P."/>
        </authorList>
    </citation>
    <scope>NUCLEOTIDE SEQUENCE [LARGE SCALE GENOMIC DNA]</scope>
    <source>
        <strain evidence="2 3">DSM 45043</strain>
    </source>
</reference>
<dbReference type="GO" id="GO:0008237">
    <property type="term" value="F:metallopeptidase activity"/>
    <property type="evidence" value="ECO:0007669"/>
    <property type="project" value="UniProtKB-KW"/>
</dbReference>
<evidence type="ECO:0000313" key="2">
    <source>
        <dbReference type="EMBL" id="TQM70785.1"/>
    </source>
</evidence>
<feature type="transmembrane region" description="Helical" evidence="1">
    <location>
        <begin position="222"/>
        <end position="241"/>
    </location>
</feature>
<keyword evidence="1" id="KW-0812">Transmembrane</keyword>
<sequence>MSTPADQATGEADAPKALVFPTLAEGAELVGEFKNSGYREPPQLVCLPNRQLVRLPPLLFHVAEALHDHRHLAGTRDVPAALEEVAAAVGERAGARLTAEQIVYLVDRKLAPLGVTAYSDGTAPPTVKANPFLGLKFKVGVCPERVTWIIGGLFAWLLRPLIVVPVVAAVLAAEVWLFTSRSVAEALQQTLLVPVSILLIMGLGVLSCVFHEFGHAAACRYGGVRPGVMGCGIYIVWPAFFTDITESYRLGRAGRLRADLAGVYFNGIFVLALTALYLATGFEPVLVAVLFVNFEMIQQLLPTLRFDGYYIMSDLIGIPDLFKYIGPILRRHLLRRPPDPRLKELKLWPQIFVTAWVLTVIPLLVLQLGFIVSQIPALIVKDWQLIRGLVAAASNGADTLQLVTSGLQIFLLILPVAGVLLILFSFGRQFVRWAVRYVNGPPADPEAARLNSA</sequence>
<gene>
    <name evidence="2" type="ORF">FHX41_4521</name>
</gene>